<dbReference type="AlphaFoldDB" id="A0A1M6IRD1"/>
<dbReference type="Gene3D" id="1.10.150.130">
    <property type="match status" value="1"/>
</dbReference>
<proteinExistence type="predicted"/>
<dbReference type="EMBL" id="FQYT01000019">
    <property type="protein sequence ID" value="SHJ37041.1"/>
    <property type="molecule type" value="Genomic_DNA"/>
</dbReference>
<dbReference type="Proteomes" id="UP000184342">
    <property type="component" value="Unassembled WGS sequence"/>
</dbReference>
<dbReference type="STRING" id="1122934.SAMN02745691_01832"/>
<reference evidence="4 5" key="1">
    <citation type="submission" date="2016-11" db="EMBL/GenBank/DDBJ databases">
        <authorList>
            <person name="Jaros S."/>
            <person name="Januszkiewicz K."/>
            <person name="Wedrychowicz H."/>
        </authorList>
    </citation>
    <scope>NUCLEOTIDE SEQUENCE [LARGE SCALE GENOMIC DNA]</scope>
    <source>
        <strain evidence="4 5">DSM 15970</strain>
    </source>
</reference>
<evidence type="ECO:0000256" key="1">
    <source>
        <dbReference type="ARBA" id="ARBA00023125"/>
    </source>
</evidence>
<evidence type="ECO:0000313" key="4">
    <source>
        <dbReference type="EMBL" id="SHJ37041.1"/>
    </source>
</evidence>
<evidence type="ECO:0000256" key="2">
    <source>
        <dbReference type="PROSITE-ProRule" id="PRU01248"/>
    </source>
</evidence>
<name>A0A1M6IRD1_9FIRM</name>
<dbReference type="GO" id="GO:0003677">
    <property type="term" value="F:DNA binding"/>
    <property type="evidence" value="ECO:0007669"/>
    <property type="project" value="UniProtKB-UniRule"/>
</dbReference>
<sequence length="80" mass="9353">MLFNEAANKFFDYMASIDRSLGTIDIYSRDLVIIRRFLEERNNGPVYIEDVTQDDLEAFMRFAKEVKGYSANTKSGFFLH</sequence>
<keyword evidence="1 2" id="KW-0238">DNA-binding</keyword>
<dbReference type="RefSeq" id="WP_207647336.1">
    <property type="nucleotide sequence ID" value="NZ_FQYT01000019.1"/>
</dbReference>
<evidence type="ECO:0000259" key="3">
    <source>
        <dbReference type="PROSITE" id="PS51900"/>
    </source>
</evidence>
<protein>
    <recommendedName>
        <fullName evidence="3">Core-binding (CB) domain-containing protein</fullName>
    </recommendedName>
</protein>
<evidence type="ECO:0000313" key="5">
    <source>
        <dbReference type="Proteomes" id="UP000184342"/>
    </source>
</evidence>
<dbReference type="InterPro" id="IPR010998">
    <property type="entry name" value="Integrase_recombinase_N"/>
</dbReference>
<organism evidence="4 5">
    <name type="scientific">Parasporobacterium paucivorans DSM 15970</name>
    <dbReference type="NCBI Taxonomy" id="1122934"/>
    <lineage>
        <taxon>Bacteria</taxon>
        <taxon>Bacillati</taxon>
        <taxon>Bacillota</taxon>
        <taxon>Clostridia</taxon>
        <taxon>Lachnospirales</taxon>
        <taxon>Lachnospiraceae</taxon>
        <taxon>Parasporobacterium</taxon>
    </lineage>
</organism>
<dbReference type="PROSITE" id="PS51900">
    <property type="entry name" value="CB"/>
    <property type="match status" value="1"/>
</dbReference>
<feature type="domain" description="Core-binding (CB)" evidence="3">
    <location>
        <begin position="1"/>
        <end position="80"/>
    </location>
</feature>
<dbReference type="InterPro" id="IPR044068">
    <property type="entry name" value="CB"/>
</dbReference>
<keyword evidence="5" id="KW-1185">Reference proteome</keyword>
<accession>A0A1M6IRD1</accession>
<gene>
    <name evidence="4" type="ORF">SAMN02745691_01832</name>
</gene>